<evidence type="ECO:0000256" key="5">
    <source>
        <dbReference type="ARBA" id="ARBA00022927"/>
    </source>
</evidence>
<organism evidence="13 14">
    <name type="scientific">Burkholderia mallei (strain ATCC 23344)</name>
    <dbReference type="NCBI Taxonomy" id="243160"/>
    <lineage>
        <taxon>Bacteria</taxon>
        <taxon>Pseudomonadati</taxon>
        <taxon>Pseudomonadota</taxon>
        <taxon>Betaproteobacteria</taxon>
        <taxon>Burkholderiales</taxon>
        <taxon>Burkholderiaceae</taxon>
        <taxon>Burkholderia</taxon>
        <taxon>pseudomallei group</taxon>
    </lineage>
</organism>
<dbReference type="Pfam" id="PF01514">
    <property type="entry name" value="YscJ_FliF"/>
    <property type="match status" value="1"/>
</dbReference>
<proteinExistence type="inferred from homology"/>
<name>A0A0H2WB11_BURMA</name>
<dbReference type="AlphaFoldDB" id="A0A0H2WB11"/>
<dbReference type="Proteomes" id="UP000006693">
    <property type="component" value="Chromosome 2"/>
</dbReference>
<evidence type="ECO:0000256" key="11">
    <source>
        <dbReference type="SAM" id="MobiDB-lite"/>
    </source>
</evidence>
<keyword evidence="3" id="KW-0813">Transport</keyword>
<dbReference type="NCBIfam" id="TIGR02544">
    <property type="entry name" value="III_secr_YscJ"/>
    <property type="match status" value="1"/>
</dbReference>
<dbReference type="HOGENOM" id="CLU_073268_2_0_4"/>
<gene>
    <name evidence="13" type="primary">basJ</name>
    <name evidence="13" type="ordered locus">BMAA1550</name>
</gene>
<feature type="compositionally biased region" description="Low complexity" evidence="11">
    <location>
        <begin position="271"/>
        <end position="316"/>
    </location>
</feature>
<keyword evidence="4 10" id="KW-0732">Signal</keyword>
<evidence type="ECO:0000256" key="7">
    <source>
        <dbReference type="ARBA" id="ARBA00023139"/>
    </source>
</evidence>
<feature type="compositionally biased region" description="Low complexity" evidence="11">
    <location>
        <begin position="239"/>
        <end position="258"/>
    </location>
</feature>
<reference evidence="13 14" key="1">
    <citation type="journal article" date="2004" name="Proc. Natl. Acad. Sci. U.S.A.">
        <title>Structural flexibility in the Burkholderia mallei genome.</title>
        <authorList>
            <person name="Nierman W.C."/>
            <person name="DeShazer D."/>
            <person name="Kim H.S."/>
            <person name="Tettelin H."/>
            <person name="Nelson K.E."/>
            <person name="Feldblyum T."/>
            <person name="Ulrich R.L."/>
            <person name="Ronning C.M."/>
            <person name="Brinkac L.M."/>
            <person name="Daugherty S.C."/>
            <person name="Davidsen T.D."/>
            <person name="Deboy R.T."/>
            <person name="Dimitrov G."/>
            <person name="Dodson R.J."/>
            <person name="Durkin A.S."/>
            <person name="Gwinn M.L."/>
            <person name="Haft D.H."/>
            <person name="Khouri H."/>
            <person name="Kolonay J.F."/>
            <person name="Madupu R."/>
            <person name="Mohammoud Y."/>
            <person name="Nelson W.C."/>
            <person name="Radune D."/>
            <person name="Romero C.M."/>
            <person name="Sarria S."/>
            <person name="Selengut J."/>
            <person name="Shamblin C."/>
            <person name="Sullivan S.A."/>
            <person name="White O."/>
            <person name="Yu Y."/>
            <person name="Zafar N."/>
            <person name="Zhou L."/>
            <person name="Fraser C.M."/>
        </authorList>
    </citation>
    <scope>NUCLEOTIDE SEQUENCE [LARGE SCALE GENOMIC DNA]</scope>
    <source>
        <strain evidence="13 14">ATCC 23344</strain>
    </source>
</reference>
<dbReference type="PANTHER" id="PTHR30046">
    <property type="entry name" value="FLAGELLAR M-RING PROTEIN"/>
    <property type="match status" value="1"/>
</dbReference>
<dbReference type="Gene3D" id="3.30.300.30">
    <property type="match status" value="1"/>
</dbReference>
<dbReference type="EMBL" id="CP000011">
    <property type="protein sequence ID" value="AAU45852.1"/>
    <property type="molecule type" value="Genomic_DNA"/>
</dbReference>
<dbReference type="RefSeq" id="WP_004551893.1">
    <property type="nucleotide sequence ID" value="NC_006349.2"/>
</dbReference>
<evidence type="ECO:0000259" key="12">
    <source>
        <dbReference type="Pfam" id="PF01514"/>
    </source>
</evidence>
<evidence type="ECO:0000256" key="10">
    <source>
        <dbReference type="RuleBase" id="RU364102"/>
    </source>
</evidence>
<dbReference type="PRINTS" id="PR01338">
    <property type="entry name" value="TYPE3OMKPROT"/>
</dbReference>
<keyword evidence="9 10" id="KW-0449">Lipoprotein</keyword>
<dbReference type="InterPro" id="IPR006182">
    <property type="entry name" value="FliF_N_dom"/>
</dbReference>
<evidence type="ECO:0000313" key="14">
    <source>
        <dbReference type="Proteomes" id="UP000006693"/>
    </source>
</evidence>
<evidence type="ECO:0000256" key="8">
    <source>
        <dbReference type="ARBA" id="ARBA00023237"/>
    </source>
</evidence>
<dbReference type="InterPro" id="IPR003282">
    <property type="entry name" value="T3SS_SctJ"/>
</dbReference>
<protein>
    <recommendedName>
        <fullName evidence="10">Lipoprotein</fullName>
    </recommendedName>
</protein>
<keyword evidence="10" id="KW-0812">Transmembrane</keyword>
<feature type="region of interest" description="Disordered" evidence="11">
    <location>
        <begin position="238"/>
        <end position="316"/>
    </location>
</feature>
<keyword evidence="10" id="KW-1133">Transmembrane helix</keyword>
<dbReference type="InterPro" id="IPR043427">
    <property type="entry name" value="YscJ/FliF"/>
</dbReference>
<evidence type="ECO:0000256" key="2">
    <source>
        <dbReference type="ARBA" id="ARBA00009509"/>
    </source>
</evidence>
<feature type="transmembrane region" description="Helical" evidence="10">
    <location>
        <begin position="210"/>
        <end position="232"/>
    </location>
</feature>
<dbReference type="GO" id="GO:0009306">
    <property type="term" value="P:protein secretion"/>
    <property type="evidence" value="ECO:0007669"/>
    <property type="project" value="InterPro"/>
</dbReference>
<evidence type="ECO:0000256" key="1">
    <source>
        <dbReference type="ARBA" id="ARBA00004459"/>
    </source>
</evidence>
<feature type="chain" id="PRO_5011020312" description="Lipoprotein" evidence="10">
    <location>
        <begin position="18"/>
        <end position="316"/>
    </location>
</feature>
<dbReference type="PROSITE" id="PS51257">
    <property type="entry name" value="PROKAR_LIPOPROTEIN"/>
    <property type="match status" value="1"/>
</dbReference>
<keyword evidence="6 10" id="KW-0472">Membrane</keyword>
<keyword evidence="8 10" id="KW-0998">Cell outer membrane</keyword>
<evidence type="ECO:0000313" key="13">
    <source>
        <dbReference type="EMBL" id="AAU45852.1"/>
    </source>
</evidence>
<evidence type="ECO:0000256" key="3">
    <source>
        <dbReference type="ARBA" id="ARBA00022448"/>
    </source>
</evidence>
<dbReference type="Gene3D" id="3.30.70.1530">
    <property type="entry name" value="Hypothetical protein rpa1041"/>
    <property type="match status" value="1"/>
</dbReference>
<dbReference type="PANTHER" id="PTHR30046:SF3">
    <property type="entry name" value="SECRETION SYSTEM APPARATUS LIPOPROTEIN SSAJ"/>
    <property type="match status" value="1"/>
</dbReference>
<dbReference type="eggNOG" id="COG4669">
    <property type="taxonomic scope" value="Bacteria"/>
</dbReference>
<comment type="similarity">
    <text evidence="2 10">Belongs to the YscJ lipoprotein family.</text>
</comment>
<evidence type="ECO:0000256" key="6">
    <source>
        <dbReference type="ARBA" id="ARBA00023136"/>
    </source>
</evidence>
<evidence type="ECO:0000256" key="9">
    <source>
        <dbReference type="ARBA" id="ARBA00023288"/>
    </source>
</evidence>
<dbReference type="InterPro" id="IPR045851">
    <property type="entry name" value="AMP-bd_C_sf"/>
</dbReference>
<feature type="domain" description="Flagellar M-ring N-terminal" evidence="12">
    <location>
        <begin position="20"/>
        <end position="187"/>
    </location>
</feature>
<dbReference type="KEGG" id="bma:BMAA1550"/>
<evidence type="ECO:0000256" key="4">
    <source>
        <dbReference type="ARBA" id="ARBA00022729"/>
    </source>
</evidence>
<accession>A0A0H2WB11</accession>
<sequence>MKRFVSFSLLPALLLLAACNQQELLKNLTEQQANDVVAVLQAHDLAVRKEDLGKTGYAVSVEQADFPTAVDLLRQYNLPSQARVQIAQAFPADSLVASPQAEQARLLSAVEQRLEQNLAALQNVVSARVQVSYPLKPSDSGKPDARMHVAALLTYRNDVNADILVSEVKRFVKNSFTNIDYDDISVILYRAPSLFRGAPTMPASHAGGAWLAWLAAIPVALAAAAAGGLAYLRRRRAGGPDTPARAAPRAEPAAPAGPDARETTEVPPPGDAFDISDASDAFDASGTSASPGASAADAAAADAPGASRGAPWEPRR</sequence>
<dbReference type="GeneID" id="92975811"/>
<keyword evidence="7 10" id="KW-0564">Palmitate</keyword>
<keyword evidence="14" id="KW-1185">Reference proteome</keyword>
<feature type="signal peptide" evidence="10">
    <location>
        <begin position="1"/>
        <end position="17"/>
    </location>
</feature>
<dbReference type="PATRIC" id="fig|243160.12.peg.5126"/>
<comment type="subcellular location">
    <subcellularLocation>
        <location evidence="1">Cell outer membrane</location>
        <topology evidence="1">Lipid-anchor</topology>
    </subcellularLocation>
</comment>
<dbReference type="GO" id="GO:0009279">
    <property type="term" value="C:cell outer membrane"/>
    <property type="evidence" value="ECO:0007669"/>
    <property type="project" value="UniProtKB-SubCell"/>
</dbReference>
<keyword evidence="5" id="KW-0653">Protein transport</keyword>